<gene>
    <name evidence="9" type="ORF">FHS77_003130</name>
</gene>
<feature type="transmembrane region" description="Helical" evidence="7">
    <location>
        <begin position="221"/>
        <end position="242"/>
    </location>
</feature>
<evidence type="ECO:0000259" key="8">
    <source>
        <dbReference type="Pfam" id="PF06808"/>
    </source>
</evidence>
<dbReference type="NCBIfam" id="TIGR00786">
    <property type="entry name" value="dctM"/>
    <property type="match status" value="1"/>
</dbReference>
<feature type="transmembrane region" description="Helical" evidence="7">
    <location>
        <begin position="248"/>
        <end position="268"/>
    </location>
</feature>
<feature type="transmembrane region" description="Helical" evidence="7">
    <location>
        <begin position="311"/>
        <end position="333"/>
    </location>
</feature>
<evidence type="ECO:0000313" key="9">
    <source>
        <dbReference type="EMBL" id="MBB6262552.1"/>
    </source>
</evidence>
<name>A0A841M1C1_9HYPH</name>
<dbReference type="InterPro" id="IPR010656">
    <property type="entry name" value="DctM"/>
</dbReference>
<feature type="transmembrane region" description="Helical" evidence="7">
    <location>
        <begin position="280"/>
        <end position="299"/>
    </location>
</feature>
<sequence length="434" mass="45837">MTPFQIGLAGFGILLVLIVFRAPIALAMAITGLAGVWLLRDFNTLFYLLGTVPVDVLSNYSLSTLPLFILMGNVAAKSGMSTVLFDAFSLLCSRMKGGLAISTIITSGAFSAAAGSSLATTSAMARVATPEMLKRGYHPRLVSGAVAAGGTLGIMIPPSGMMIIYGFLTETSIGALFIAGILPGMLLILAFCLVVFIWVRVFPEQMSQTVTVEGSRNGAKLLSLAPIVLLFGVLMGGIYTGIFTPTEGAAVGAGAAIIISFASGRLGLPGFVTALRETAEASIVIYMIILGTAFFQFFMEASRVPVELTDIVINLGLGPIGTILLVLLFLALLGTIMEGMGILFLTVPILFPIVLALGFDPIWFGVMMVLVIELGLITPPVGLNIFILVSLVKEIEMKEAFIGILPFAIAIVIVAFILLFFPECPFQNELSDFS</sequence>
<feature type="transmembrane region" description="Helical" evidence="7">
    <location>
        <begin position="6"/>
        <end position="39"/>
    </location>
</feature>
<feature type="transmembrane region" description="Helical" evidence="7">
    <location>
        <begin position="99"/>
        <end position="120"/>
    </location>
</feature>
<protein>
    <recommendedName>
        <fullName evidence="7">TRAP transporter large permease protein</fullName>
    </recommendedName>
</protein>
<dbReference type="InterPro" id="IPR004681">
    <property type="entry name" value="TRAP_DctM"/>
</dbReference>
<keyword evidence="5 7" id="KW-1133">Transmembrane helix</keyword>
<comment type="similarity">
    <text evidence="7">Belongs to the TRAP transporter large permease family.</text>
</comment>
<dbReference type="PIRSF" id="PIRSF006066">
    <property type="entry name" value="HI0050"/>
    <property type="match status" value="1"/>
</dbReference>
<feature type="transmembrane region" description="Helical" evidence="7">
    <location>
        <begin position="173"/>
        <end position="201"/>
    </location>
</feature>
<evidence type="ECO:0000256" key="6">
    <source>
        <dbReference type="ARBA" id="ARBA00023136"/>
    </source>
</evidence>
<keyword evidence="2" id="KW-1003">Cell membrane</keyword>
<evidence type="ECO:0000256" key="2">
    <source>
        <dbReference type="ARBA" id="ARBA00022475"/>
    </source>
</evidence>
<reference evidence="9 10" key="1">
    <citation type="submission" date="2020-08" db="EMBL/GenBank/DDBJ databases">
        <title>Genomic Encyclopedia of Type Strains, Phase IV (KMG-IV): sequencing the most valuable type-strain genomes for metagenomic binning, comparative biology and taxonomic classification.</title>
        <authorList>
            <person name="Goeker M."/>
        </authorList>
    </citation>
    <scope>NUCLEOTIDE SEQUENCE [LARGE SCALE GENOMIC DNA]</scope>
    <source>
        <strain evidence="9 10">DSM 22336</strain>
    </source>
</reference>
<evidence type="ECO:0000256" key="1">
    <source>
        <dbReference type="ARBA" id="ARBA00004429"/>
    </source>
</evidence>
<keyword evidence="7" id="KW-0813">Transport</keyword>
<proteinExistence type="inferred from homology"/>
<keyword evidence="4 7" id="KW-0812">Transmembrane</keyword>
<evidence type="ECO:0000256" key="7">
    <source>
        <dbReference type="RuleBase" id="RU369079"/>
    </source>
</evidence>
<dbReference type="GO" id="GO:0005886">
    <property type="term" value="C:plasma membrane"/>
    <property type="evidence" value="ECO:0007669"/>
    <property type="project" value="UniProtKB-SubCell"/>
</dbReference>
<dbReference type="Proteomes" id="UP000555393">
    <property type="component" value="Unassembled WGS sequence"/>
</dbReference>
<dbReference type="PANTHER" id="PTHR33362">
    <property type="entry name" value="SIALIC ACID TRAP TRANSPORTER PERMEASE PROTEIN SIAT-RELATED"/>
    <property type="match status" value="1"/>
</dbReference>
<evidence type="ECO:0000256" key="5">
    <source>
        <dbReference type="ARBA" id="ARBA00022989"/>
    </source>
</evidence>
<feature type="transmembrane region" description="Helical" evidence="7">
    <location>
        <begin position="365"/>
        <end position="389"/>
    </location>
</feature>
<feature type="transmembrane region" description="Helical" evidence="7">
    <location>
        <begin position="340"/>
        <end position="359"/>
    </location>
</feature>
<evidence type="ECO:0000256" key="4">
    <source>
        <dbReference type="ARBA" id="ARBA00022692"/>
    </source>
</evidence>
<dbReference type="EMBL" id="JACIIU010000040">
    <property type="protein sequence ID" value="MBB6262552.1"/>
    <property type="molecule type" value="Genomic_DNA"/>
</dbReference>
<keyword evidence="10" id="KW-1185">Reference proteome</keyword>
<dbReference type="GO" id="GO:0022857">
    <property type="term" value="F:transmembrane transporter activity"/>
    <property type="evidence" value="ECO:0007669"/>
    <property type="project" value="UniProtKB-UniRule"/>
</dbReference>
<feature type="domain" description="TRAP C4-dicarboxylate transport system permease DctM subunit" evidence="8">
    <location>
        <begin position="11"/>
        <end position="423"/>
    </location>
</feature>
<comment type="subcellular location">
    <subcellularLocation>
        <location evidence="1 7">Cell inner membrane</location>
        <topology evidence="1 7">Multi-pass membrane protein</topology>
    </subcellularLocation>
</comment>
<accession>A0A841M1C1</accession>
<dbReference type="PANTHER" id="PTHR33362:SF5">
    <property type="entry name" value="C4-DICARBOXYLATE TRAP TRANSPORTER LARGE PERMEASE PROTEIN DCTM"/>
    <property type="match status" value="1"/>
</dbReference>
<feature type="transmembrane region" description="Helical" evidence="7">
    <location>
        <begin position="141"/>
        <end position="167"/>
    </location>
</feature>
<dbReference type="RefSeq" id="WP_184224777.1">
    <property type="nucleotide sequence ID" value="NZ_JACIIU010000040.1"/>
</dbReference>
<comment type="function">
    <text evidence="7">Part of the tripartite ATP-independent periplasmic (TRAP) transport system.</text>
</comment>
<comment type="caution">
    <text evidence="9">The sequence shown here is derived from an EMBL/GenBank/DDBJ whole genome shotgun (WGS) entry which is preliminary data.</text>
</comment>
<organism evidence="9 10">
    <name type="scientific">Paenochrobactrum gallinarii</name>
    <dbReference type="NCBI Taxonomy" id="643673"/>
    <lineage>
        <taxon>Bacteria</taxon>
        <taxon>Pseudomonadati</taxon>
        <taxon>Pseudomonadota</taxon>
        <taxon>Alphaproteobacteria</taxon>
        <taxon>Hyphomicrobiales</taxon>
        <taxon>Brucellaceae</taxon>
        <taxon>Paenochrobactrum</taxon>
    </lineage>
</organism>
<dbReference type="AlphaFoldDB" id="A0A841M1C1"/>
<feature type="transmembrane region" description="Helical" evidence="7">
    <location>
        <begin position="401"/>
        <end position="421"/>
    </location>
</feature>
<keyword evidence="3 7" id="KW-0997">Cell inner membrane</keyword>
<evidence type="ECO:0000313" key="10">
    <source>
        <dbReference type="Proteomes" id="UP000555393"/>
    </source>
</evidence>
<evidence type="ECO:0000256" key="3">
    <source>
        <dbReference type="ARBA" id="ARBA00022519"/>
    </source>
</evidence>
<dbReference type="Pfam" id="PF06808">
    <property type="entry name" value="DctM"/>
    <property type="match status" value="1"/>
</dbReference>
<comment type="subunit">
    <text evidence="7">The complex comprises the extracytoplasmic solute receptor protein and the two transmembrane proteins.</text>
</comment>
<keyword evidence="6 7" id="KW-0472">Membrane</keyword>